<dbReference type="AlphaFoldDB" id="A0A7L4YLP4"/>
<dbReference type="EMBL" id="CP047156">
    <property type="protein sequence ID" value="QHC00050.1"/>
    <property type="molecule type" value="Genomic_DNA"/>
</dbReference>
<dbReference type="GO" id="GO:0016137">
    <property type="term" value="P:glycoside metabolic process"/>
    <property type="evidence" value="ECO:0007669"/>
    <property type="project" value="UniProtKB-ARBA"/>
</dbReference>
<dbReference type="Pfam" id="PF02585">
    <property type="entry name" value="PIG-L"/>
    <property type="match status" value="1"/>
</dbReference>
<proteinExistence type="predicted"/>
<keyword evidence="3" id="KW-1185">Reference proteome</keyword>
<dbReference type="Gene3D" id="3.40.50.10320">
    <property type="entry name" value="LmbE-like"/>
    <property type="match status" value="1"/>
</dbReference>
<evidence type="ECO:0000313" key="2">
    <source>
        <dbReference type="EMBL" id="QHC00050.1"/>
    </source>
</evidence>
<dbReference type="InterPro" id="IPR024078">
    <property type="entry name" value="LmbE-like_dom_sf"/>
</dbReference>
<dbReference type="PANTHER" id="PTHR12993">
    <property type="entry name" value="N-ACETYLGLUCOSAMINYL-PHOSPHATIDYLINOSITOL DE-N-ACETYLASE-RELATED"/>
    <property type="match status" value="1"/>
</dbReference>
<keyword evidence="1" id="KW-0862">Zinc</keyword>
<dbReference type="InParanoid" id="A0A7L4YLP4"/>
<evidence type="ECO:0000313" key="3">
    <source>
        <dbReference type="Proteomes" id="UP000463857"/>
    </source>
</evidence>
<dbReference type="Proteomes" id="UP000463857">
    <property type="component" value="Chromosome"/>
</dbReference>
<reference evidence="2 3" key="1">
    <citation type="journal article" date="2018" name="Int. J. Syst. Evol. Microbiol.">
        <title>Epidermidibacterium keratini gen. nov., sp. nov., a member of the family Sporichthyaceae, isolated from keratin epidermis.</title>
        <authorList>
            <person name="Lee D.G."/>
            <person name="Trujillo M.E."/>
            <person name="Kang S."/>
            <person name="Nam J.J."/>
            <person name="Kim Y.J."/>
        </authorList>
    </citation>
    <scope>NUCLEOTIDE SEQUENCE [LARGE SCALE GENOMIC DNA]</scope>
    <source>
        <strain evidence="2 3">EPI-7</strain>
    </source>
</reference>
<evidence type="ECO:0000256" key="1">
    <source>
        <dbReference type="ARBA" id="ARBA00022833"/>
    </source>
</evidence>
<protein>
    <recommendedName>
        <fullName evidence="4">PIG-L family deacetylase</fullName>
    </recommendedName>
</protein>
<sequence length="242" mass="26335">MLPISIPAPAPPPVADEQWQQYFDTNLRTCGLPEANRVVVIGAHPDDETIGAGRLLASLDIPAVALTLTAGEHCVECPDLGPAGVASVRLNEWRTALGRLGVRPLKAPTWPDGALADHIDSAAAHIAKLLHPGDLVLAPWRHDPHPDHTAAGLAAADAVEYADAELVEYPVWAPYWRSPQEVEELGWRFDAYPTDDEALARWRQALLAYGSQLLPIKPGWPPVVPRDLFERHPAQLIATRTS</sequence>
<dbReference type="KEGG" id="eke:EK0264_07005"/>
<name>A0A7L4YLP4_9ACTN</name>
<accession>A0A7L4YLP4</accession>
<dbReference type="InterPro" id="IPR003737">
    <property type="entry name" value="GlcNAc_PI_deacetylase-related"/>
</dbReference>
<gene>
    <name evidence="2" type="ORF">EK0264_07005</name>
</gene>
<dbReference type="PANTHER" id="PTHR12993:SF29">
    <property type="entry name" value="BLR3841 PROTEIN"/>
    <property type="match status" value="1"/>
</dbReference>
<evidence type="ECO:0008006" key="4">
    <source>
        <dbReference type="Google" id="ProtNLM"/>
    </source>
</evidence>
<dbReference type="RefSeq" id="WP_159544146.1">
    <property type="nucleotide sequence ID" value="NZ_CP047156.1"/>
</dbReference>
<organism evidence="2 3">
    <name type="scientific">Epidermidibacterium keratini</name>
    <dbReference type="NCBI Taxonomy" id="1891644"/>
    <lineage>
        <taxon>Bacteria</taxon>
        <taxon>Bacillati</taxon>
        <taxon>Actinomycetota</taxon>
        <taxon>Actinomycetes</taxon>
        <taxon>Sporichthyales</taxon>
        <taxon>Sporichthyaceae</taxon>
        <taxon>Epidermidibacterium</taxon>
    </lineage>
</organism>
<dbReference type="GO" id="GO:0016811">
    <property type="term" value="F:hydrolase activity, acting on carbon-nitrogen (but not peptide) bonds, in linear amides"/>
    <property type="evidence" value="ECO:0007669"/>
    <property type="project" value="TreeGrafter"/>
</dbReference>
<dbReference type="SUPFAM" id="SSF102588">
    <property type="entry name" value="LmbE-like"/>
    <property type="match status" value="1"/>
</dbReference>
<dbReference type="OrthoDB" id="116799at2"/>